<dbReference type="Gene3D" id="1.20.1050.10">
    <property type="match status" value="1"/>
</dbReference>
<proteinExistence type="predicted"/>
<organism evidence="2 3">
    <name type="scientific">Archangium gephyra</name>
    <dbReference type="NCBI Taxonomy" id="48"/>
    <lineage>
        <taxon>Bacteria</taxon>
        <taxon>Pseudomonadati</taxon>
        <taxon>Myxococcota</taxon>
        <taxon>Myxococcia</taxon>
        <taxon>Myxococcales</taxon>
        <taxon>Cystobacterineae</taxon>
        <taxon>Archangiaceae</taxon>
        <taxon>Archangium</taxon>
    </lineage>
</organism>
<comment type="caution">
    <text evidence="2">The sequence shown here is derived from an EMBL/GenBank/DDBJ whole genome shotgun (WGS) entry which is preliminary data.</text>
</comment>
<dbReference type="InterPro" id="IPR036282">
    <property type="entry name" value="Glutathione-S-Trfase_C_sf"/>
</dbReference>
<dbReference type="InterPro" id="IPR036249">
    <property type="entry name" value="Thioredoxin-like_sf"/>
</dbReference>
<dbReference type="SUPFAM" id="SSF47616">
    <property type="entry name" value="GST C-terminal domain-like"/>
    <property type="match status" value="1"/>
</dbReference>
<dbReference type="Proteomes" id="UP000249061">
    <property type="component" value="Unassembled WGS sequence"/>
</dbReference>
<evidence type="ECO:0000313" key="3">
    <source>
        <dbReference type="Proteomes" id="UP000249061"/>
    </source>
</evidence>
<dbReference type="InterPro" id="IPR004045">
    <property type="entry name" value="Glutathione_S-Trfase_N"/>
</dbReference>
<dbReference type="CDD" id="cd03046">
    <property type="entry name" value="GST_N_GTT1_like"/>
    <property type="match status" value="1"/>
</dbReference>
<protein>
    <submittedName>
        <fullName evidence="2">Glutathione S-transferase family protein</fullName>
    </submittedName>
</protein>
<dbReference type="Gene3D" id="3.40.30.10">
    <property type="entry name" value="Glutaredoxin"/>
    <property type="match status" value="1"/>
</dbReference>
<reference evidence="2 3" key="1">
    <citation type="submission" date="2017-08" db="EMBL/GenBank/DDBJ databases">
        <title>Infants hospitalized years apart are colonized by the same room-sourced microbial strains.</title>
        <authorList>
            <person name="Brooks B."/>
            <person name="Olm M.R."/>
            <person name="Firek B.A."/>
            <person name="Baker R."/>
            <person name="Thomas B.C."/>
            <person name="Morowitz M.J."/>
            <person name="Banfield J.F."/>
        </authorList>
    </citation>
    <scope>NUCLEOTIDE SEQUENCE [LARGE SCALE GENOMIC DNA]</scope>
    <source>
        <strain evidence="2">S2_003_000_R2_14</strain>
    </source>
</reference>
<dbReference type="GO" id="GO:0016740">
    <property type="term" value="F:transferase activity"/>
    <property type="evidence" value="ECO:0007669"/>
    <property type="project" value="UniProtKB-KW"/>
</dbReference>
<dbReference type="Pfam" id="PF13417">
    <property type="entry name" value="GST_N_3"/>
    <property type="match status" value="1"/>
</dbReference>
<dbReference type="PANTHER" id="PTHR44051">
    <property type="entry name" value="GLUTATHIONE S-TRANSFERASE-RELATED"/>
    <property type="match status" value="1"/>
</dbReference>
<dbReference type="PROSITE" id="PS50404">
    <property type="entry name" value="GST_NTER"/>
    <property type="match status" value="1"/>
</dbReference>
<keyword evidence="2" id="KW-0808">Transferase</keyword>
<name>A0A2W5USX0_9BACT</name>
<evidence type="ECO:0000313" key="2">
    <source>
        <dbReference type="EMBL" id="PZR06384.1"/>
    </source>
</evidence>
<dbReference type="Pfam" id="PF13410">
    <property type="entry name" value="GST_C_2"/>
    <property type="match status" value="1"/>
</dbReference>
<dbReference type="SUPFAM" id="SSF52833">
    <property type="entry name" value="Thioredoxin-like"/>
    <property type="match status" value="1"/>
</dbReference>
<evidence type="ECO:0000259" key="1">
    <source>
        <dbReference type="PROSITE" id="PS50404"/>
    </source>
</evidence>
<dbReference type="EMBL" id="QFQP01000038">
    <property type="protein sequence ID" value="PZR06384.1"/>
    <property type="molecule type" value="Genomic_DNA"/>
</dbReference>
<feature type="domain" description="GST N-terminal" evidence="1">
    <location>
        <begin position="1"/>
        <end position="61"/>
    </location>
</feature>
<gene>
    <name evidence="2" type="ORF">DI536_30400</name>
</gene>
<sequence>MKLIIAPRSRSIRARWILEEVNATYEIEHGADAPVLIDGDTTLTESSAICLYLADTFGLAPALDSPQRGAYLQWLLFAEATLDPLILGDDPRLTRALDTVTAWLTGRQFVAGSSFTAADVVLSSVLHMAHARGRLDAHPALLEYTHRHTARLSSRRAVSR</sequence>
<dbReference type="PANTHER" id="PTHR44051:SF8">
    <property type="entry name" value="GLUTATHIONE S-TRANSFERASE GSTA"/>
    <property type="match status" value="1"/>
</dbReference>
<dbReference type="AlphaFoldDB" id="A0A2W5USX0"/>
<accession>A0A2W5USX0</accession>